<dbReference type="GO" id="GO:0006633">
    <property type="term" value="P:fatty acid biosynthetic process"/>
    <property type="evidence" value="ECO:0007669"/>
    <property type="project" value="TreeGrafter"/>
</dbReference>
<dbReference type="PIRSF" id="PIRSF000446">
    <property type="entry name" value="Mct"/>
    <property type="match status" value="1"/>
</dbReference>
<protein>
    <recommendedName>
        <fullName evidence="4">Malonyl CoA-acyl carrier protein transacylase</fullName>
        <ecNumber evidence="4">2.3.1.39</ecNumber>
    </recommendedName>
</protein>
<comment type="similarity">
    <text evidence="4">Belongs to the fabD family.</text>
</comment>
<comment type="catalytic activity">
    <reaction evidence="3 4">
        <text>holo-[ACP] + malonyl-CoA = malonyl-[ACP] + CoA</text>
        <dbReference type="Rhea" id="RHEA:41792"/>
        <dbReference type="Rhea" id="RHEA-COMP:9623"/>
        <dbReference type="Rhea" id="RHEA-COMP:9685"/>
        <dbReference type="ChEBI" id="CHEBI:57287"/>
        <dbReference type="ChEBI" id="CHEBI:57384"/>
        <dbReference type="ChEBI" id="CHEBI:64479"/>
        <dbReference type="ChEBI" id="CHEBI:78449"/>
        <dbReference type="EC" id="2.3.1.39"/>
    </reaction>
</comment>
<dbReference type="PANTHER" id="PTHR42681:SF1">
    <property type="entry name" value="MALONYL-COA-ACYL CARRIER PROTEIN TRANSACYLASE, MITOCHONDRIAL"/>
    <property type="match status" value="1"/>
</dbReference>
<dbReference type="GO" id="GO:0005829">
    <property type="term" value="C:cytosol"/>
    <property type="evidence" value="ECO:0007669"/>
    <property type="project" value="TreeGrafter"/>
</dbReference>
<dbReference type="InterPro" id="IPR050858">
    <property type="entry name" value="Mal-CoA-ACP_Trans/PKS_FabD"/>
</dbReference>
<evidence type="ECO:0000256" key="2">
    <source>
        <dbReference type="ARBA" id="ARBA00023315"/>
    </source>
</evidence>
<dbReference type="SUPFAM" id="SSF52151">
    <property type="entry name" value="FabD/lysophospholipase-like"/>
    <property type="match status" value="1"/>
</dbReference>
<feature type="active site" evidence="5">
    <location>
        <position position="90"/>
    </location>
</feature>
<dbReference type="Pfam" id="PF00698">
    <property type="entry name" value="Acyl_transf_1"/>
    <property type="match status" value="1"/>
</dbReference>
<dbReference type="InterPro" id="IPR014043">
    <property type="entry name" value="Acyl_transferase_dom"/>
</dbReference>
<dbReference type="Gene3D" id="3.40.366.10">
    <property type="entry name" value="Malonyl-Coenzyme A Acyl Carrier Protein, domain 2"/>
    <property type="match status" value="1"/>
</dbReference>
<proteinExistence type="inferred from homology"/>
<reference evidence="7" key="2">
    <citation type="journal article" date="2021" name="PeerJ">
        <title>Extensive microbial diversity within the chicken gut microbiome revealed by metagenomics and culture.</title>
        <authorList>
            <person name="Gilroy R."/>
            <person name="Ravi A."/>
            <person name="Getino M."/>
            <person name="Pursley I."/>
            <person name="Horton D.L."/>
            <person name="Alikhan N.F."/>
            <person name="Baker D."/>
            <person name="Gharbi K."/>
            <person name="Hall N."/>
            <person name="Watson M."/>
            <person name="Adriaenssens E.M."/>
            <person name="Foster-Nyarko E."/>
            <person name="Jarju S."/>
            <person name="Secka A."/>
            <person name="Antonio M."/>
            <person name="Oren A."/>
            <person name="Chaudhuri R.R."/>
            <person name="La Ragione R."/>
            <person name="Hildebrand F."/>
            <person name="Pallen M.J."/>
        </authorList>
    </citation>
    <scope>NUCLEOTIDE SEQUENCE</scope>
    <source>
        <strain evidence="7">ChiSxjej2B14-8506</strain>
    </source>
</reference>
<reference evidence="7" key="1">
    <citation type="submission" date="2020-10" db="EMBL/GenBank/DDBJ databases">
        <authorList>
            <person name="Gilroy R."/>
        </authorList>
    </citation>
    <scope>NUCLEOTIDE SEQUENCE</scope>
    <source>
        <strain evidence="7">ChiSxjej2B14-8506</strain>
    </source>
</reference>
<evidence type="ECO:0000256" key="5">
    <source>
        <dbReference type="PIRSR" id="PIRSR000446-1"/>
    </source>
</evidence>
<dbReference type="InterPro" id="IPR016035">
    <property type="entry name" value="Acyl_Trfase/lysoPLipase"/>
</dbReference>
<comment type="caution">
    <text evidence="7">The sequence shown here is derived from an EMBL/GenBank/DDBJ whole genome shotgun (WGS) entry which is preliminary data.</text>
</comment>
<accession>A0A9D1LSE1</accession>
<evidence type="ECO:0000256" key="1">
    <source>
        <dbReference type="ARBA" id="ARBA00022679"/>
    </source>
</evidence>
<feature type="domain" description="Malonyl-CoA:ACP transacylase (MAT)" evidence="6">
    <location>
        <begin position="7"/>
        <end position="302"/>
    </location>
</feature>
<organism evidence="7 8">
    <name type="scientific">Candidatus Fimadaptatus faecigallinarum</name>
    <dbReference type="NCBI Taxonomy" id="2840814"/>
    <lineage>
        <taxon>Bacteria</taxon>
        <taxon>Bacillati</taxon>
        <taxon>Bacillota</taxon>
        <taxon>Clostridia</taxon>
        <taxon>Eubacteriales</taxon>
        <taxon>Candidatus Fimadaptatus</taxon>
    </lineage>
</organism>
<dbReference type="EMBL" id="DVNK01000044">
    <property type="protein sequence ID" value="HIU47085.1"/>
    <property type="molecule type" value="Genomic_DNA"/>
</dbReference>
<dbReference type="InterPro" id="IPR001227">
    <property type="entry name" value="Ac_transferase_dom_sf"/>
</dbReference>
<dbReference type="InterPro" id="IPR024925">
    <property type="entry name" value="Malonyl_CoA-ACP_transAc"/>
</dbReference>
<keyword evidence="1 4" id="KW-0808">Transferase</keyword>
<dbReference type="Gene3D" id="3.30.70.250">
    <property type="entry name" value="Malonyl-CoA ACP transacylase, ACP-binding"/>
    <property type="match status" value="1"/>
</dbReference>
<evidence type="ECO:0000256" key="4">
    <source>
        <dbReference type="PIRNR" id="PIRNR000446"/>
    </source>
</evidence>
<sequence>MDKVAFVFAGQGAQYPGMGRDLYDSNALAREIFDRAEALRPGTLEMCFSGSKEELSTTINTQPCLFVMDYACARLAEQAGATPDMCAGFSLGEVAAAAFSGMLDFDTAFGLVMRRAEFMQRCAEANPGLMYAVLKLSGDEVSRICAGLQRAYPVNFNSPAQTVVACASDQEKPLLEAVKAAGGRAIKLNVSGAFHSPFMATAALEMQTVLDDVKFSTPRIPLYANKTAQPYAPGQEADTLAKQIASPVKWHATVSNMWDAGARTFVEVGAGKTLCGLISKTIPEARVCAVGDAAGLDALKAILKEAQSC</sequence>
<gene>
    <name evidence="7" type="ORF">IAC59_07480</name>
</gene>
<dbReference type="InterPro" id="IPR016036">
    <property type="entry name" value="Malonyl_transacylase_ACP-bd"/>
</dbReference>
<keyword evidence="2 4" id="KW-0012">Acyltransferase</keyword>
<dbReference type="AlphaFoldDB" id="A0A9D1LSE1"/>
<dbReference type="SMART" id="SM00827">
    <property type="entry name" value="PKS_AT"/>
    <property type="match status" value="1"/>
</dbReference>
<dbReference type="EC" id="2.3.1.39" evidence="4"/>
<name>A0A9D1LSE1_9FIRM</name>
<dbReference type="GO" id="GO:0004314">
    <property type="term" value="F:[acyl-carrier-protein] S-malonyltransferase activity"/>
    <property type="evidence" value="ECO:0007669"/>
    <property type="project" value="UniProtKB-EC"/>
</dbReference>
<evidence type="ECO:0000313" key="7">
    <source>
        <dbReference type="EMBL" id="HIU47085.1"/>
    </source>
</evidence>
<dbReference type="Proteomes" id="UP000824123">
    <property type="component" value="Unassembled WGS sequence"/>
</dbReference>
<evidence type="ECO:0000256" key="3">
    <source>
        <dbReference type="ARBA" id="ARBA00048462"/>
    </source>
</evidence>
<evidence type="ECO:0000259" key="6">
    <source>
        <dbReference type="SMART" id="SM00827"/>
    </source>
</evidence>
<dbReference type="SUPFAM" id="SSF55048">
    <property type="entry name" value="Probable ACP-binding domain of malonyl-CoA ACP transacylase"/>
    <property type="match status" value="1"/>
</dbReference>
<dbReference type="PANTHER" id="PTHR42681">
    <property type="entry name" value="MALONYL-COA-ACYL CARRIER PROTEIN TRANSACYLASE, MITOCHONDRIAL"/>
    <property type="match status" value="1"/>
</dbReference>
<evidence type="ECO:0000313" key="8">
    <source>
        <dbReference type="Proteomes" id="UP000824123"/>
    </source>
</evidence>
<feature type="active site" evidence="5">
    <location>
        <position position="195"/>
    </location>
</feature>